<dbReference type="EMBL" id="BOOR01000086">
    <property type="protein sequence ID" value="GII59461.1"/>
    <property type="molecule type" value="Genomic_DNA"/>
</dbReference>
<name>A0A8J4DFG4_9ACTN</name>
<evidence type="ECO:0008006" key="5">
    <source>
        <dbReference type="Google" id="ProtNLM"/>
    </source>
</evidence>
<reference evidence="3" key="1">
    <citation type="submission" date="2021-01" db="EMBL/GenBank/DDBJ databases">
        <title>Whole genome shotgun sequence of Planotetraspora thailandica NBRC 104271.</title>
        <authorList>
            <person name="Komaki H."/>
            <person name="Tamura T."/>
        </authorList>
    </citation>
    <scope>NUCLEOTIDE SEQUENCE</scope>
    <source>
        <strain evidence="3">NBRC 104271</strain>
    </source>
</reference>
<evidence type="ECO:0000313" key="4">
    <source>
        <dbReference type="Proteomes" id="UP000605992"/>
    </source>
</evidence>
<dbReference type="PANTHER" id="PTHR34297:SF3">
    <property type="entry name" value="ALKALINE SHOCK PROTEIN 23"/>
    <property type="match status" value="1"/>
</dbReference>
<evidence type="ECO:0000313" key="3">
    <source>
        <dbReference type="EMBL" id="GII59461.1"/>
    </source>
</evidence>
<sequence>MEGVPAQREREAGREGALAREHPTGASLVSDQGRTTIAPEAVAKIAGVAARQISGVHDFGTSAARMFGALKGKLGVDEITRGIAVEVGERQAAVDIALVVEYGVAIPDLASAARRNVIDSVEHMCGLEVTEVNIAVDDVHLPEQEQETVGGGEAAPRVK</sequence>
<dbReference type="Pfam" id="PF03780">
    <property type="entry name" value="Asp23"/>
    <property type="match status" value="1"/>
</dbReference>
<feature type="region of interest" description="Disordered" evidence="2">
    <location>
        <begin position="1"/>
        <end position="29"/>
    </location>
</feature>
<accession>A0A8J4DFG4</accession>
<evidence type="ECO:0000256" key="1">
    <source>
        <dbReference type="ARBA" id="ARBA00005721"/>
    </source>
</evidence>
<feature type="compositionally biased region" description="Basic and acidic residues" evidence="2">
    <location>
        <begin position="7"/>
        <end position="23"/>
    </location>
</feature>
<dbReference type="AlphaFoldDB" id="A0A8J4DFG4"/>
<dbReference type="InterPro" id="IPR005531">
    <property type="entry name" value="Asp23"/>
</dbReference>
<gene>
    <name evidence="3" type="ORF">Pth03_78500</name>
</gene>
<organism evidence="3 4">
    <name type="scientific">Planotetraspora thailandica</name>
    <dbReference type="NCBI Taxonomy" id="487172"/>
    <lineage>
        <taxon>Bacteria</taxon>
        <taxon>Bacillati</taxon>
        <taxon>Actinomycetota</taxon>
        <taxon>Actinomycetes</taxon>
        <taxon>Streptosporangiales</taxon>
        <taxon>Streptosporangiaceae</taxon>
        <taxon>Planotetraspora</taxon>
    </lineage>
</organism>
<protein>
    <recommendedName>
        <fullName evidence="5">Asp23/Gls24 family envelope stress response protein</fullName>
    </recommendedName>
</protein>
<proteinExistence type="inferred from homology"/>
<keyword evidence="4" id="KW-1185">Reference proteome</keyword>
<dbReference type="Proteomes" id="UP000605992">
    <property type="component" value="Unassembled WGS sequence"/>
</dbReference>
<dbReference type="PANTHER" id="PTHR34297">
    <property type="entry name" value="HYPOTHETICAL CYTOSOLIC PROTEIN-RELATED"/>
    <property type="match status" value="1"/>
</dbReference>
<comment type="caution">
    <text evidence="3">The sequence shown here is derived from an EMBL/GenBank/DDBJ whole genome shotgun (WGS) entry which is preliminary data.</text>
</comment>
<comment type="similarity">
    <text evidence="1">Belongs to the asp23 family.</text>
</comment>
<evidence type="ECO:0000256" key="2">
    <source>
        <dbReference type="SAM" id="MobiDB-lite"/>
    </source>
</evidence>